<dbReference type="Proteomes" id="UP000626697">
    <property type="component" value="Unassembled WGS sequence"/>
</dbReference>
<proteinExistence type="predicted"/>
<protein>
    <submittedName>
        <fullName evidence="1">Uncharacterized protein</fullName>
    </submittedName>
</protein>
<gene>
    <name evidence="1" type="ORF">HNP81_002733</name>
</gene>
<keyword evidence="2" id="KW-1185">Reference proteome</keyword>
<organism evidence="1 2">
    <name type="scientific">Peribacillus huizhouensis</name>
    <dbReference type="NCBI Taxonomy" id="1501239"/>
    <lineage>
        <taxon>Bacteria</taxon>
        <taxon>Bacillati</taxon>
        <taxon>Bacillota</taxon>
        <taxon>Bacilli</taxon>
        <taxon>Bacillales</taxon>
        <taxon>Bacillaceae</taxon>
        <taxon>Peribacillus</taxon>
    </lineage>
</organism>
<evidence type="ECO:0000313" key="1">
    <source>
        <dbReference type="EMBL" id="MBA9027443.1"/>
    </source>
</evidence>
<accession>A0ABR6CQY3</accession>
<name>A0ABR6CQY3_9BACI</name>
<evidence type="ECO:0000313" key="2">
    <source>
        <dbReference type="Proteomes" id="UP000626697"/>
    </source>
</evidence>
<reference evidence="1 2" key="1">
    <citation type="submission" date="2020-08" db="EMBL/GenBank/DDBJ databases">
        <title>Genomic Encyclopedia of Type Strains, Phase IV (KMG-IV): sequencing the most valuable type-strain genomes for metagenomic binning, comparative biology and taxonomic classification.</title>
        <authorList>
            <person name="Goeker M."/>
        </authorList>
    </citation>
    <scope>NUCLEOTIDE SEQUENCE [LARGE SCALE GENOMIC DNA]</scope>
    <source>
        <strain evidence="1 2">DSM 105481</strain>
    </source>
</reference>
<dbReference type="EMBL" id="JACJHX010000008">
    <property type="protein sequence ID" value="MBA9027443.1"/>
    <property type="molecule type" value="Genomic_DNA"/>
</dbReference>
<dbReference type="RefSeq" id="WP_182502920.1">
    <property type="nucleotide sequence ID" value="NZ_JACJHX010000008.1"/>
</dbReference>
<sequence length="76" mass="8500">MKIYEALEWLKSNNNSSALASDRFGETVNAIKFVEKLYELGVLKVNVIGIQDEPERIEDEGGPYATSLIVDLPKDN</sequence>
<comment type="caution">
    <text evidence="1">The sequence shown here is derived from an EMBL/GenBank/DDBJ whole genome shotgun (WGS) entry which is preliminary data.</text>
</comment>